<feature type="transmembrane region" description="Helical" evidence="1">
    <location>
        <begin position="38"/>
        <end position="57"/>
    </location>
</feature>
<organism evidence="2 3">
    <name type="scientific">Natronobacterium texcoconense</name>
    <dbReference type="NCBI Taxonomy" id="1095778"/>
    <lineage>
        <taxon>Archaea</taxon>
        <taxon>Methanobacteriati</taxon>
        <taxon>Methanobacteriota</taxon>
        <taxon>Stenosarchaea group</taxon>
        <taxon>Halobacteria</taxon>
        <taxon>Halobacteriales</taxon>
        <taxon>Natrialbaceae</taxon>
        <taxon>Natronobacterium</taxon>
    </lineage>
</organism>
<name>A0A1H1GPI6_NATTX</name>
<dbReference type="OrthoDB" id="206295at2157"/>
<keyword evidence="1" id="KW-0812">Transmembrane</keyword>
<dbReference type="Pfam" id="PF25957">
    <property type="entry name" value="DUF7994"/>
    <property type="match status" value="1"/>
</dbReference>
<feature type="transmembrane region" description="Helical" evidence="1">
    <location>
        <begin position="12"/>
        <end position="31"/>
    </location>
</feature>
<dbReference type="EMBL" id="FNLC01000002">
    <property type="protein sequence ID" value="SDR15097.1"/>
    <property type="molecule type" value="Genomic_DNA"/>
</dbReference>
<dbReference type="InterPro" id="IPR058307">
    <property type="entry name" value="DUF7994"/>
</dbReference>
<sequence length="136" mass="13934">MSDKEEVRSRLVGGGVVTLVIVGLLAVLIGVPTRGAELLPLAWLGGGGLALLLAGRYERLPLGVVTVGWPRVAAVGLGILAVGSSTFGFLQLLANPSMLGLLQVGLALFVALLLAFGALECWLGGVGLDEETFVVE</sequence>
<dbReference type="RefSeq" id="WP_090382251.1">
    <property type="nucleotide sequence ID" value="NZ_FNLC01000002.1"/>
</dbReference>
<keyword evidence="1" id="KW-1133">Transmembrane helix</keyword>
<feature type="transmembrane region" description="Helical" evidence="1">
    <location>
        <begin position="99"/>
        <end position="119"/>
    </location>
</feature>
<dbReference type="AlphaFoldDB" id="A0A1H1GPI6"/>
<keyword evidence="1" id="KW-0472">Membrane</keyword>
<feature type="transmembrane region" description="Helical" evidence="1">
    <location>
        <begin position="69"/>
        <end position="92"/>
    </location>
</feature>
<proteinExistence type="predicted"/>
<evidence type="ECO:0000313" key="3">
    <source>
        <dbReference type="Proteomes" id="UP000198848"/>
    </source>
</evidence>
<protein>
    <submittedName>
        <fullName evidence="2">Uncharacterized protein</fullName>
    </submittedName>
</protein>
<keyword evidence="3" id="KW-1185">Reference proteome</keyword>
<evidence type="ECO:0000256" key="1">
    <source>
        <dbReference type="SAM" id="Phobius"/>
    </source>
</evidence>
<reference evidence="3" key="1">
    <citation type="submission" date="2016-10" db="EMBL/GenBank/DDBJ databases">
        <authorList>
            <person name="Varghese N."/>
            <person name="Submissions S."/>
        </authorList>
    </citation>
    <scope>NUCLEOTIDE SEQUENCE [LARGE SCALE GENOMIC DNA]</scope>
    <source>
        <strain evidence="3">DSM 24767</strain>
    </source>
</reference>
<dbReference type="Proteomes" id="UP000198848">
    <property type="component" value="Unassembled WGS sequence"/>
</dbReference>
<evidence type="ECO:0000313" key="2">
    <source>
        <dbReference type="EMBL" id="SDR15097.1"/>
    </source>
</evidence>
<dbReference type="STRING" id="1095778.SAMN04489842_2533"/>
<accession>A0A1H1GPI6</accession>
<gene>
    <name evidence="2" type="ORF">SAMN04489842_2533</name>
</gene>